<evidence type="ECO:0008006" key="3">
    <source>
        <dbReference type="Google" id="ProtNLM"/>
    </source>
</evidence>
<dbReference type="Gene3D" id="3.40.1350.10">
    <property type="match status" value="1"/>
</dbReference>
<proteinExistence type="predicted"/>
<evidence type="ECO:0000313" key="1">
    <source>
        <dbReference type="EMBL" id="NHZ62360.1"/>
    </source>
</evidence>
<dbReference type="EMBL" id="WHJF01000016">
    <property type="protein sequence ID" value="NHZ62360.1"/>
    <property type="molecule type" value="Genomic_DNA"/>
</dbReference>
<accession>A0ABX0MQZ8</accession>
<dbReference type="Proteomes" id="UP000610594">
    <property type="component" value="Unassembled WGS sequence"/>
</dbReference>
<dbReference type="SUPFAM" id="SSF52980">
    <property type="entry name" value="Restriction endonuclease-like"/>
    <property type="match status" value="1"/>
</dbReference>
<protein>
    <recommendedName>
        <fullName evidence="3">Transposase</fullName>
    </recommendedName>
</protein>
<keyword evidence="2" id="KW-1185">Reference proteome</keyword>
<reference evidence="1 2" key="1">
    <citation type="submission" date="2019-10" db="EMBL/GenBank/DDBJ databases">
        <title>Taxonomy of Antarctic Massilia spp.: description of Massilia rubra sp. nov., Massilia aquatica sp. nov., Massilia mucilaginosa sp. nov., Massilia frigida sp. nov. isolated from streams, lakes and regoliths.</title>
        <authorList>
            <person name="Holochova P."/>
            <person name="Sedlacek I."/>
            <person name="Kralova S."/>
            <person name="Maslanova I."/>
            <person name="Busse H.-J."/>
            <person name="Stankova E."/>
            <person name="Vrbovska V."/>
            <person name="Kovarovic V."/>
            <person name="Bartak M."/>
            <person name="Svec P."/>
            <person name="Pantucek R."/>
        </authorList>
    </citation>
    <scope>NUCLEOTIDE SEQUENCE [LARGE SCALE GENOMIC DNA]</scope>
    <source>
        <strain evidence="1 2">CCM 8694</strain>
    </source>
</reference>
<dbReference type="RefSeq" id="WP_167236544.1">
    <property type="nucleotide sequence ID" value="NZ_WHJF01000016.1"/>
</dbReference>
<evidence type="ECO:0000313" key="2">
    <source>
        <dbReference type="Proteomes" id="UP000610594"/>
    </source>
</evidence>
<comment type="caution">
    <text evidence="1">The sequence shown here is derived from an EMBL/GenBank/DDBJ whole genome shotgun (WGS) entry which is preliminary data.</text>
</comment>
<organism evidence="1 2">
    <name type="scientific">Massilia genomosp. 1</name>
    <dbReference type="NCBI Taxonomy" id="2609280"/>
    <lineage>
        <taxon>Bacteria</taxon>
        <taxon>Pseudomonadati</taxon>
        <taxon>Pseudomonadota</taxon>
        <taxon>Betaproteobacteria</taxon>
        <taxon>Burkholderiales</taxon>
        <taxon>Oxalobacteraceae</taxon>
        <taxon>Telluria group</taxon>
        <taxon>Massilia</taxon>
    </lineage>
</organism>
<name>A0ABX0MQZ8_9BURK</name>
<dbReference type="CDD" id="cd22362">
    <property type="entry name" value="TnsA_endonuclease-like"/>
    <property type="match status" value="1"/>
</dbReference>
<sequence length="331" mass="36871">MAESGAVSSSNQLGYDSDDVALFTEPLPKARRARGMTAEKLAARIARGHGIGSGATYLPWLTLRRKNPSPASNQVISWMPPLRRTAHYFSRGEYHTALLLLWLGVKDLREQFPIWPIAHPHPLETQSETRNGSRPWSKGLAAIAREAGIKHGTEFGTRVPYVASLDLVATTHHGTGSALTIFSSKPIDTPDDTVKWRTRERLELERRYSVEINARYYVSSSALISVLTAGQLENWLDASTLQSTPQLRPISAQFAALIEDHGQLSIVEAVTRAAAGCSLQLDEAWFLFRHCCWTQAIDIDPTVRIHHSHPVRPGGRALRDALRRRLFGESW</sequence>
<dbReference type="InterPro" id="IPR011856">
    <property type="entry name" value="tRNA_endonuc-like_dom_sf"/>
</dbReference>
<gene>
    <name evidence="1" type="ORF">F1735_08575</name>
</gene>
<dbReference type="InterPro" id="IPR011335">
    <property type="entry name" value="Restrct_endonuc-II-like"/>
</dbReference>